<keyword evidence="3" id="KW-1185">Reference proteome</keyword>
<dbReference type="EMBL" id="JBHUHR010000051">
    <property type="protein sequence ID" value="MFD2037624.1"/>
    <property type="molecule type" value="Genomic_DNA"/>
</dbReference>
<dbReference type="InterPro" id="IPR016181">
    <property type="entry name" value="Acyl_CoA_acyltransferase"/>
</dbReference>
<dbReference type="Gene3D" id="3.40.630.30">
    <property type="match status" value="1"/>
</dbReference>
<dbReference type="GO" id="GO:0016746">
    <property type="term" value="F:acyltransferase activity"/>
    <property type="evidence" value="ECO:0007669"/>
    <property type="project" value="UniProtKB-KW"/>
</dbReference>
<feature type="domain" description="N-acetyltransferase" evidence="1">
    <location>
        <begin position="12"/>
        <end position="172"/>
    </location>
</feature>
<dbReference type="RefSeq" id="WP_376889652.1">
    <property type="nucleotide sequence ID" value="NZ_JBHUHR010000051.1"/>
</dbReference>
<evidence type="ECO:0000313" key="2">
    <source>
        <dbReference type="EMBL" id="MFD2037624.1"/>
    </source>
</evidence>
<organism evidence="2 3">
    <name type="scientific">Belliella marina</name>
    <dbReference type="NCBI Taxonomy" id="1644146"/>
    <lineage>
        <taxon>Bacteria</taxon>
        <taxon>Pseudomonadati</taxon>
        <taxon>Bacteroidota</taxon>
        <taxon>Cytophagia</taxon>
        <taxon>Cytophagales</taxon>
        <taxon>Cyclobacteriaceae</taxon>
        <taxon>Belliella</taxon>
    </lineage>
</organism>
<gene>
    <name evidence="2" type="ORF">ACFSKL_22710</name>
</gene>
<dbReference type="EC" id="2.3.-.-" evidence="2"/>
<comment type="caution">
    <text evidence="2">The sequence shown here is derived from an EMBL/GenBank/DDBJ whole genome shotgun (WGS) entry which is preliminary data.</text>
</comment>
<dbReference type="PROSITE" id="PS51186">
    <property type="entry name" value="GNAT"/>
    <property type="match status" value="1"/>
</dbReference>
<dbReference type="InterPro" id="IPR000182">
    <property type="entry name" value="GNAT_dom"/>
</dbReference>
<sequence length="188" mass="21864">MKKEYIFKSERLGFRDWTKEDHAEIVDMNADLEVMEHFPKLLTENESVELIGRLQKHYKRYGFTYFATEVLETKELIGFVGLVWQNYQSDFTPAVDIGWRLKKSCWGNGYATEGASRCLDFAFTELGMDKIISTCTEKNSKSENVMKKIGMKKTGVFDHPQLTDYPELGKCICYEINKSTWQQHSEPS</sequence>
<evidence type="ECO:0000259" key="1">
    <source>
        <dbReference type="PROSITE" id="PS51186"/>
    </source>
</evidence>
<name>A0ABW4VSI1_9BACT</name>
<dbReference type="Proteomes" id="UP001597361">
    <property type="component" value="Unassembled WGS sequence"/>
</dbReference>
<accession>A0ABW4VSI1</accession>
<keyword evidence="2" id="KW-0808">Transferase</keyword>
<keyword evidence="2" id="KW-0012">Acyltransferase</keyword>
<dbReference type="PANTHER" id="PTHR43792">
    <property type="entry name" value="GNAT FAMILY, PUTATIVE (AFU_ORTHOLOGUE AFUA_3G00765)-RELATED-RELATED"/>
    <property type="match status" value="1"/>
</dbReference>
<dbReference type="InterPro" id="IPR051531">
    <property type="entry name" value="N-acetyltransferase"/>
</dbReference>
<reference evidence="3" key="1">
    <citation type="journal article" date="2019" name="Int. J. Syst. Evol. Microbiol.">
        <title>The Global Catalogue of Microorganisms (GCM) 10K type strain sequencing project: providing services to taxonomists for standard genome sequencing and annotation.</title>
        <authorList>
            <consortium name="The Broad Institute Genomics Platform"/>
            <consortium name="The Broad Institute Genome Sequencing Center for Infectious Disease"/>
            <person name="Wu L."/>
            <person name="Ma J."/>
        </authorList>
    </citation>
    <scope>NUCLEOTIDE SEQUENCE [LARGE SCALE GENOMIC DNA]</scope>
    <source>
        <strain evidence="3">CGMCC 1.15180</strain>
    </source>
</reference>
<protein>
    <submittedName>
        <fullName evidence="2">GNAT family N-acetyltransferase</fullName>
        <ecNumber evidence="2">2.3.-.-</ecNumber>
    </submittedName>
</protein>
<evidence type="ECO:0000313" key="3">
    <source>
        <dbReference type="Proteomes" id="UP001597361"/>
    </source>
</evidence>
<proteinExistence type="predicted"/>
<dbReference type="Pfam" id="PF13302">
    <property type="entry name" value="Acetyltransf_3"/>
    <property type="match status" value="1"/>
</dbReference>
<dbReference type="SUPFAM" id="SSF55729">
    <property type="entry name" value="Acyl-CoA N-acyltransferases (Nat)"/>
    <property type="match status" value="1"/>
</dbReference>
<dbReference type="PANTHER" id="PTHR43792:SF1">
    <property type="entry name" value="N-ACETYLTRANSFERASE DOMAIN-CONTAINING PROTEIN"/>
    <property type="match status" value="1"/>
</dbReference>